<feature type="non-terminal residue" evidence="4">
    <location>
        <position position="1"/>
    </location>
</feature>
<sequence length="287" mass="31005">RNAPLPNAVNIFNCAICDKGYPRQTDYENHLRSYDHNHRQRLAEMKKLTDANANASDAPRQSKGPLDMRAIPQADQSQVPLGPRFRKVGPATTGGSRFKKVGVQVRDTKPEEASKPASKQGGHVGTKEGDANVATAQEGATNSKNAQEGANTKNAQEAANVELHDDAHVETISNLHKDEDVVMGDSYDDSDGNGDGHNSYSDSHGYGNGNGNGDEDVDEDVDRAKDAYEFKDGYGNDDEDEDEDEIEDDDVISWEEYDPTKPSDCDHATCPGCILASQARSAAQGPA</sequence>
<feature type="compositionally biased region" description="Basic and acidic residues" evidence="2">
    <location>
        <begin position="222"/>
        <end position="234"/>
    </location>
</feature>
<feature type="region of interest" description="Disordered" evidence="2">
    <location>
        <begin position="174"/>
        <end position="251"/>
    </location>
</feature>
<feature type="region of interest" description="Disordered" evidence="2">
    <location>
        <begin position="47"/>
        <end position="66"/>
    </location>
</feature>
<keyword evidence="1" id="KW-0479">Metal-binding</keyword>
<evidence type="ECO:0000256" key="1">
    <source>
        <dbReference type="PROSITE-ProRule" id="PRU00042"/>
    </source>
</evidence>
<dbReference type="PANTHER" id="PTHR47251">
    <property type="entry name" value="FINGER DOMAIN PROTEIN, PUTATIVE (AFU_ORTHOLOGUE AFUA_3G04180)-RELATED"/>
    <property type="match status" value="1"/>
</dbReference>
<protein>
    <recommendedName>
        <fullName evidence="3">C2H2-type domain-containing protein</fullName>
    </recommendedName>
</protein>
<evidence type="ECO:0000313" key="4">
    <source>
        <dbReference type="EMBL" id="KAK3203282.1"/>
    </source>
</evidence>
<dbReference type="Proteomes" id="UP001280581">
    <property type="component" value="Unassembled WGS sequence"/>
</dbReference>
<dbReference type="AlphaFoldDB" id="A0AAN6LS68"/>
<gene>
    <name evidence="4" type="ORF">GRF29_112g776152</name>
</gene>
<evidence type="ECO:0000256" key="2">
    <source>
        <dbReference type="SAM" id="MobiDB-lite"/>
    </source>
</evidence>
<feature type="compositionally biased region" description="Acidic residues" evidence="2">
    <location>
        <begin position="235"/>
        <end position="251"/>
    </location>
</feature>
<dbReference type="PROSITE" id="PS00028">
    <property type="entry name" value="ZINC_FINGER_C2H2_1"/>
    <property type="match status" value="1"/>
</dbReference>
<comment type="caution">
    <text evidence="4">The sequence shown here is derived from an EMBL/GenBank/DDBJ whole genome shotgun (WGS) entry which is preliminary data.</text>
</comment>
<evidence type="ECO:0000259" key="3">
    <source>
        <dbReference type="PROSITE" id="PS50157"/>
    </source>
</evidence>
<dbReference type="SUPFAM" id="SSF57667">
    <property type="entry name" value="beta-beta-alpha zinc fingers"/>
    <property type="match status" value="1"/>
</dbReference>
<feature type="compositionally biased region" description="Low complexity" evidence="2">
    <location>
        <begin position="196"/>
        <end position="205"/>
    </location>
</feature>
<feature type="domain" description="C2H2-type" evidence="3">
    <location>
        <begin position="12"/>
        <end position="41"/>
    </location>
</feature>
<dbReference type="PANTHER" id="PTHR47251:SF1">
    <property type="entry name" value="FINGER DOMAIN PROTEIN, PUTATIVE (AFU_ORTHOLOGUE AFUA_3G04180)-RELATED"/>
    <property type="match status" value="1"/>
</dbReference>
<name>A0AAN6LS68_9PLEO</name>
<organism evidence="4 5">
    <name type="scientific">Pseudopithomyces chartarum</name>
    <dbReference type="NCBI Taxonomy" id="1892770"/>
    <lineage>
        <taxon>Eukaryota</taxon>
        <taxon>Fungi</taxon>
        <taxon>Dikarya</taxon>
        <taxon>Ascomycota</taxon>
        <taxon>Pezizomycotina</taxon>
        <taxon>Dothideomycetes</taxon>
        <taxon>Pleosporomycetidae</taxon>
        <taxon>Pleosporales</taxon>
        <taxon>Massarineae</taxon>
        <taxon>Didymosphaeriaceae</taxon>
        <taxon>Pseudopithomyces</taxon>
    </lineage>
</organism>
<dbReference type="InterPro" id="IPR036236">
    <property type="entry name" value="Znf_C2H2_sf"/>
</dbReference>
<dbReference type="GO" id="GO:0008270">
    <property type="term" value="F:zinc ion binding"/>
    <property type="evidence" value="ECO:0007669"/>
    <property type="project" value="UniProtKB-KW"/>
</dbReference>
<keyword evidence="5" id="KW-1185">Reference proteome</keyword>
<evidence type="ECO:0000313" key="5">
    <source>
        <dbReference type="Proteomes" id="UP001280581"/>
    </source>
</evidence>
<dbReference type="PROSITE" id="PS50157">
    <property type="entry name" value="ZINC_FINGER_C2H2_2"/>
    <property type="match status" value="1"/>
</dbReference>
<keyword evidence="1" id="KW-0863">Zinc-finger</keyword>
<feature type="region of interest" description="Disordered" evidence="2">
    <location>
        <begin position="76"/>
        <end position="128"/>
    </location>
</feature>
<proteinExistence type="predicted"/>
<dbReference type="InterPro" id="IPR013087">
    <property type="entry name" value="Znf_C2H2_type"/>
</dbReference>
<accession>A0AAN6LS68</accession>
<dbReference type="EMBL" id="WVTA01000011">
    <property type="protein sequence ID" value="KAK3203282.1"/>
    <property type="molecule type" value="Genomic_DNA"/>
</dbReference>
<reference evidence="4 5" key="1">
    <citation type="submission" date="2021-02" db="EMBL/GenBank/DDBJ databases">
        <title>Genome assembly of Pseudopithomyces chartarum.</title>
        <authorList>
            <person name="Jauregui R."/>
            <person name="Singh J."/>
            <person name="Voisey C."/>
        </authorList>
    </citation>
    <scope>NUCLEOTIDE SEQUENCE [LARGE SCALE GENOMIC DNA]</scope>
    <source>
        <strain evidence="4 5">AGR01</strain>
    </source>
</reference>
<keyword evidence="1" id="KW-0862">Zinc</keyword>